<organism evidence="3 4">
    <name type="scientific">Pseudo-nitzschia multistriata</name>
    <dbReference type="NCBI Taxonomy" id="183589"/>
    <lineage>
        <taxon>Eukaryota</taxon>
        <taxon>Sar</taxon>
        <taxon>Stramenopiles</taxon>
        <taxon>Ochrophyta</taxon>
        <taxon>Bacillariophyta</taxon>
        <taxon>Bacillariophyceae</taxon>
        <taxon>Bacillariophycidae</taxon>
        <taxon>Bacillariales</taxon>
        <taxon>Bacillariaceae</taxon>
        <taxon>Pseudo-nitzschia</taxon>
    </lineage>
</organism>
<dbReference type="SUPFAM" id="SSF52540">
    <property type="entry name" value="P-loop containing nucleoside triphosphate hydrolases"/>
    <property type="match status" value="1"/>
</dbReference>
<keyword evidence="4" id="KW-1185">Reference proteome</keyword>
<evidence type="ECO:0000256" key="1">
    <source>
        <dbReference type="SAM" id="MobiDB-lite"/>
    </source>
</evidence>
<dbReference type="InterPro" id="IPR027417">
    <property type="entry name" value="P-loop_NTPase"/>
</dbReference>
<sequence>MRKQLQTNRNKRRRISLFCLGTAVWVTALVSLTFLQVFILRHNEKLGRERQDGNASLSSESFYQITEQRIQNENQKITQGQHENKINKTGKKPQQLQKKQSIIDGGEQDKLFSMEKKTKMSKMRKGQLSWSGGHGTPESCSDTKMRKIQYQLEQNARFRKKNMAKYVMDFRKRQSTYIAQSTTSAAGEWEETMGVHARGMQLFVDLDSDQKSFVANSSDNESASENDGPWFVLHIGPPKTATTTVQCGLEKHSLRLAKTDGYHFLGGGCGMQTKEYFMPNGEQVTLRLQILVALHSAESRSDYEAKRCHEPVSRYVEAIEAEKHRQRFIDRASFLRSKNRSVILSSEQFGSQLSVQREIMEQTRSMILSTEDGHGAGFPPDKVRIVLAYRHFVDWLPSFYYQKFFRLNSVMDREWHDNFRVRPLLEYIDEYLTKWEAHQRKVDKYVARKNATLIHEGHSPLSLLPTNRQSIHPSWWLYTVWSAYFPLPNQVQVYDMHSPMNMNRPEDDMVTDFICHMLPSANDTCQNMMDEADGKYDKSDYDNLDLHSFHSLLHPNRTTDFLNNIGRGNKPGAKRNLKADSNGDNSNSDEKNNGKQTMVVRPSSDHHAKRIVEELLGRGDIKPFPYEEYGTKYFEKLNEGGIMQDPSDAVTVNGYTMPNLLERANEILENHGVYSQTPKVNSTFEERFSEKYFDCITPDLEERLLNASRTFMDLMYKHTPMLSQATAATYSASNRLHHSGSNEDRNQKLAEEREKRWIQAKAEHERLFAQNKQKGKYCEINPDKVFHNRPEVRDELKSLRYKPAYNNFFLWKNLPERQRRAALSLGFGQNTWERKLKIKTFSVRWDALSSDKQAAAFQLGYNKVMWDGIVLK</sequence>
<keyword evidence="2" id="KW-0472">Membrane</keyword>
<proteinExistence type="predicted"/>
<feature type="compositionally biased region" description="Basic and acidic residues" evidence="1">
    <location>
        <begin position="740"/>
        <end position="752"/>
    </location>
</feature>
<feature type="region of interest" description="Disordered" evidence="1">
    <location>
        <begin position="732"/>
        <end position="752"/>
    </location>
</feature>
<feature type="region of interest" description="Disordered" evidence="1">
    <location>
        <begin position="77"/>
        <end position="100"/>
    </location>
</feature>
<feature type="region of interest" description="Disordered" evidence="1">
    <location>
        <begin position="562"/>
        <end position="606"/>
    </location>
</feature>
<dbReference type="OrthoDB" id="49553at2759"/>
<reference evidence="3 4" key="1">
    <citation type="submission" date="2019-01" db="EMBL/GenBank/DDBJ databases">
        <authorList>
            <person name="Ferrante I. M."/>
        </authorList>
    </citation>
    <scope>NUCLEOTIDE SEQUENCE [LARGE SCALE GENOMIC DNA]</scope>
    <source>
        <strain evidence="3 4">B856</strain>
    </source>
</reference>
<dbReference type="Proteomes" id="UP000291116">
    <property type="component" value="Unassembled WGS sequence"/>
</dbReference>
<feature type="region of interest" description="Disordered" evidence="1">
    <location>
        <begin position="122"/>
        <end position="142"/>
    </location>
</feature>
<dbReference type="AlphaFoldDB" id="A0A448YXE1"/>
<feature type="transmembrane region" description="Helical" evidence="2">
    <location>
        <begin position="15"/>
        <end position="40"/>
    </location>
</feature>
<accession>A0A448YXE1</accession>
<keyword evidence="2" id="KW-0812">Transmembrane</keyword>
<evidence type="ECO:0000313" key="4">
    <source>
        <dbReference type="Proteomes" id="UP000291116"/>
    </source>
</evidence>
<gene>
    <name evidence="3" type="ORF">PSNMU_V1.4_AUG-EV-PASAV3_0011800</name>
</gene>
<evidence type="ECO:0000313" key="3">
    <source>
        <dbReference type="EMBL" id="VEU34471.1"/>
    </source>
</evidence>
<name>A0A448YXE1_9STRA</name>
<dbReference type="EMBL" id="CAACVS010000029">
    <property type="protein sequence ID" value="VEU34471.1"/>
    <property type="molecule type" value="Genomic_DNA"/>
</dbReference>
<evidence type="ECO:0000256" key="2">
    <source>
        <dbReference type="SAM" id="Phobius"/>
    </source>
</evidence>
<keyword evidence="2" id="KW-1133">Transmembrane helix</keyword>
<protein>
    <submittedName>
        <fullName evidence="3">Uncharacterized protein</fullName>
    </submittedName>
</protein>